<dbReference type="InterPro" id="IPR018488">
    <property type="entry name" value="cNMP-bd_CS"/>
</dbReference>
<dbReference type="CDD" id="cd00038">
    <property type="entry name" value="CAP_ED"/>
    <property type="match status" value="1"/>
</dbReference>
<keyword evidence="8" id="KW-0407">Ion channel</keyword>
<keyword evidence="2" id="KW-0813">Transport</keyword>
<dbReference type="EMBL" id="JAFMPP010000012">
    <property type="protein sequence ID" value="MBO0663701.1"/>
    <property type="molecule type" value="Genomic_DNA"/>
</dbReference>
<dbReference type="PROSITE" id="PS00889">
    <property type="entry name" value="CNMP_BINDING_2"/>
    <property type="match status" value="1"/>
</dbReference>
<dbReference type="GO" id="GO:0005221">
    <property type="term" value="F:intracellularly cyclic nucleotide-activated monoatomic cation channel activity"/>
    <property type="evidence" value="ECO:0007669"/>
    <property type="project" value="InterPro"/>
</dbReference>
<evidence type="ECO:0000256" key="7">
    <source>
        <dbReference type="ARBA" id="ARBA00023286"/>
    </source>
</evidence>
<proteinExistence type="predicted"/>
<dbReference type="InterPro" id="IPR018490">
    <property type="entry name" value="cNMP-bd_dom_sf"/>
</dbReference>
<sequence>MMLKSEIDLLRAVPLFAAIDPSRLKLIAYTAETVAYRQGQVLCRQGDAGDAAYVLIEGEADVSIAADTGDFVVAALKPGDVVGEIAILCDVPRTATVRATTQLSALRVRKEAFLQLVKQFPEVATEIMRGLAERLTHTNEELVRARNLAVGEGQPQ</sequence>
<dbReference type="AlphaFoldDB" id="A0A939G0S7"/>
<dbReference type="GO" id="GO:0016020">
    <property type="term" value="C:membrane"/>
    <property type="evidence" value="ECO:0007669"/>
    <property type="project" value="UniProtKB-SubCell"/>
</dbReference>
<dbReference type="InterPro" id="IPR000595">
    <property type="entry name" value="cNMP-bd_dom"/>
</dbReference>
<feature type="domain" description="Cyclic nucleotide-binding" evidence="9">
    <location>
        <begin position="15"/>
        <end position="134"/>
    </location>
</feature>
<keyword evidence="3" id="KW-0812">Transmembrane</keyword>
<dbReference type="RefSeq" id="WP_207258592.1">
    <property type="nucleotide sequence ID" value="NZ_JAFMPP010000012.1"/>
</dbReference>
<accession>A0A939G0S7</accession>
<comment type="caution">
    <text evidence="10">The sequence shown here is derived from an EMBL/GenBank/DDBJ whole genome shotgun (WGS) entry which is preliminary data.</text>
</comment>
<dbReference type="InterPro" id="IPR014710">
    <property type="entry name" value="RmlC-like_jellyroll"/>
</dbReference>
<keyword evidence="6" id="KW-0472">Membrane</keyword>
<reference evidence="10" key="1">
    <citation type="submission" date="2021-03" db="EMBL/GenBank/DDBJ databases">
        <title>Whole genome sequence of Jiella sp. CQZ9-1.</title>
        <authorList>
            <person name="Tuo L."/>
        </authorList>
    </citation>
    <scope>NUCLEOTIDE SEQUENCE</scope>
    <source>
        <strain evidence="10">CQZ9-1</strain>
    </source>
</reference>
<evidence type="ECO:0000256" key="3">
    <source>
        <dbReference type="ARBA" id="ARBA00022692"/>
    </source>
</evidence>
<evidence type="ECO:0000313" key="10">
    <source>
        <dbReference type="EMBL" id="MBO0663701.1"/>
    </source>
</evidence>
<dbReference type="SMART" id="SM00100">
    <property type="entry name" value="cNMP"/>
    <property type="match status" value="1"/>
</dbReference>
<evidence type="ECO:0000256" key="5">
    <source>
        <dbReference type="ARBA" id="ARBA00023065"/>
    </source>
</evidence>
<dbReference type="PANTHER" id="PTHR45638:SF11">
    <property type="entry name" value="CYCLIC NUCLEOTIDE-GATED CATION CHANNEL SUBUNIT A"/>
    <property type="match status" value="1"/>
</dbReference>
<dbReference type="PROSITE" id="PS50042">
    <property type="entry name" value="CNMP_BINDING_3"/>
    <property type="match status" value="1"/>
</dbReference>
<dbReference type="Gene3D" id="2.60.120.10">
    <property type="entry name" value="Jelly Rolls"/>
    <property type="match status" value="1"/>
</dbReference>
<evidence type="ECO:0000256" key="2">
    <source>
        <dbReference type="ARBA" id="ARBA00022448"/>
    </source>
</evidence>
<keyword evidence="11" id="KW-1185">Reference proteome</keyword>
<keyword evidence="5" id="KW-0406">Ion transport</keyword>
<name>A0A939G0S7_9HYPH</name>
<dbReference type="Pfam" id="PF00027">
    <property type="entry name" value="cNMP_binding"/>
    <property type="match status" value="1"/>
</dbReference>
<dbReference type="Proteomes" id="UP000664122">
    <property type="component" value="Unassembled WGS sequence"/>
</dbReference>
<keyword evidence="7" id="KW-1071">Ligand-gated ion channel</keyword>
<dbReference type="PANTHER" id="PTHR45638">
    <property type="entry name" value="CYCLIC NUCLEOTIDE-GATED CATION CHANNEL SUBUNIT A"/>
    <property type="match status" value="1"/>
</dbReference>
<protein>
    <submittedName>
        <fullName evidence="10">Cyclic nucleotide-binding domain-containing protein</fullName>
    </submittedName>
</protein>
<dbReference type="GO" id="GO:0044877">
    <property type="term" value="F:protein-containing complex binding"/>
    <property type="evidence" value="ECO:0007669"/>
    <property type="project" value="TreeGrafter"/>
</dbReference>
<dbReference type="SUPFAM" id="SSF51206">
    <property type="entry name" value="cAMP-binding domain-like"/>
    <property type="match status" value="1"/>
</dbReference>
<evidence type="ECO:0000256" key="6">
    <source>
        <dbReference type="ARBA" id="ARBA00023136"/>
    </source>
</evidence>
<dbReference type="PRINTS" id="PR00103">
    <property type="entry name" value="CAMPKINASE"/>
</dbReference>
<evidence type="ECO:0000259" key="9">
    <source>
        <dbReference type="PROSITE" id="PS50042"/>
    </source>
</evidence>
<dbReference type="InterPro" id="IPR050866">
    <property type="entry name" value="CNG_cation_channel"/>
</dbReference>
<evidence type="ECO:0000256" key="4">
    <source>
        <dbReference type="ARBA" id="ARBA00022989"/>
    </source>
</evidence>
<keyword evidence="4" id="KW-1133">Transmembrane helix</keyword>
<evidence type="ECO:0000256" key="8">
    <source>
        <dbReference type="ARBA" id="ARBA00023303"/>
    </source>
</evidence>
<evidence type="ECO:0000313" key="11">
    <source>
        <dbReference type="Proteomes" id="UP000664122"/>
    </source>
</evidence>
<evidence type="ECO:0000256" key="1">
    <source>
        <dbReference type="ARBA" id="ARBA00004141"/>
    </source>
</evidence>
<organism evidence="10 11">
    <name type="scientific">Jiella flava</name>
    <dbReference type="NCBI Taxonomy" id="2816857"/>
    <lineage>
        <taxon>Bacteria</taxon>
        <taxon>Pseudomonadati</taxon>
        <taxon>Pseudomonadota</taxon>
        <taxon>Alphaproteobacteria</taxon>
        <taxon>Hyphomicrobiales</taxon>
        <taxon>Aurantimonadaceae</taxon>
        <taxon>Jiella</taxon>
    </lineage>
</organism>
<gene>
    <name evidence="10" type="ORF">J1C48_14015</name>
</gene>
<comment type="subcellular location">
    <subcellularLocation>
        <location evidence="1">Membrane</location>
        <topology evidence="1">Multi-pass membrane protein</topology>
    </subcellularLocation>
</comment>